<dbReference type="GO" id="GO:0016887">
    <property type="term" value="F:ATP hydrolysis activity"/>
    <property type="evidence" value="ECO:0007669"/>
    <property type="project" value="InterPro"/>
</dbReference>
<dbReference type="SUPFAM" id="SSF52540">
    <property type="entry name" value="P-loop containing nucleoside triphosphate hydrolases"/>
    <property type="match status" value="1"/>
</dbReference>
<comment type="function">
    <text evidence="7">Required for chromosome condensation and partitioning.</text>
</comment>
<evidence type="ECO:0000256" key="6">
    <source>
        <dbReference type="ARBA" id="ARBA00023125"/>
    </source>
</evidence>
<keyword evidence="2 7" id="KW-0963">Cytoplasm</keyword>
<dbReference type="PIRSF" id="PIRSF005719">
    <property type="entry name" value="SMC"/>
    <property type="match status" value="1"/>
</dbReference>
<evidence type="ECO:0000256" key="7">
    <source>
        <dbReference type="HAMAP-Rule" id="MF_01894"/>
    </source>
</evidence>
<dbReference type="GO" id="GO:0030261">
    <property type="term" value="P:chromosome condensation"/>
    <property type="evidence" value="ECO:0007669"/>
    <property type="project" value="InterPro"/>
</dbReference>
<keyword evidence="5 7" id="KW-0175">Coiled coil</keyword>
<dbReference type="RefSeq" id="WP_098504135.1">
    <property type="nucleotide sequence ID" value="NZ_PDJQ01000001.1"/>
</dbReference>
<gene>
    <name evidence="7" type="primary">smc</name>
    <name evidence="9" type="ORF">A9A59_2018</name>
</gene>
<dbReference type="InterPro" id="IPR036277">
    <property type="entry name" value="SMC_hinge_sf"/>
</dbReference>
<reference evidence="9 10" key="1">
    <citation type="submission" date="2017-09" db="EMBL/GenBank/DDBJ databases">
        <title>Sequencing the genomes of two abundant thermophiles in Great Basin hot springs: Thermocrinis jamiesonii and novel Chloroflexi Thermoflexus hugenholtzii.</title>
        <authorList>
            <person name="Hedlund B."/>
        </authorList>
    </citation>
    <scope>NUCLEOTIDE SEQUENCE [LARGE SCALE GENOMIC DNA]</scope>
    <source>
        <strain evidence="9 10">G233</strain>
    </source>
</reference>
<dbReference type="GO" id="GO:0003677">
    <property type="term" value="F:DNA binding"/>
    <property type="evidence" value="ECO:0007669"/>
    <property type="project" value="UniProtKB-UniRule"/>
</dbReference>
<dbReference type="Gene3D" id="3.40.50.300">
    <property type="entry name" value="P-loop containing nucleotide triphosphate hydrolases"/>
    <property type="match status" value="2"/>
</dbReference>
<evidence type="ECO:0000256" key="4">
    <source>
        <dbReference type="ARBA" id="ARBA00022840"/>
    </source>
</evidence>
<keyword evidence="4 7" id="KW-0067">ATP-binding</keyword>
<name>A0A2A9HFG5_TEPT2</name>
<dbReference type="Gene3D" id="6.10.250.3110">
    <property type="match status" value="1"/>
</dbReference>
<dbReference type="PANTHER" id="PTHR43977">
    <property type="entry name" value="STRUCTURAL MAINTENANCE OF CHROMOSOMES PROTEIN 3"/>
    <property type="match status" value="1"/>
</dbReference>
<dbReference type="Gene3D" id="3.30.70.1620">
    <property type="match status" value="1"/>
</dbReference>
<keyword evidence="6 7" id="KW-0238">DNA-binding</keyword>
<dbReference type="GO" id="GO:0005694">
    <property type="term" value="C:chromosome"/>
    <property type="evidence" value="ECO:0007669"/>
    <property type="project" value="InterPro"/>
</dbReference>
<sequence>MYLKRLAIHGFKSFANTTTFDFGPGITAIVGPNGSGKSNVADAIRWVLGEQSARLLRTKKQEDVIFAGTGNRAAVGMAEVALTLDNAERWLPLDFAEVEIARRLYRNGESEYLLNGSRVRLRDILDLLMKGDVGQNSYSIMGQGLVDEVLSMTPDERRSFLDEAADVKRFRLKIKEAQDRLAATSDNIERVALVIQEIEPRLSQLSRQAERAAEYRRLTAELASLLRLYYGHLWAEAQNAVVRVRAALDQGIAENEAAARRVQQLREQLRTLSDEIRKRRDAIARRDTRSAELEQRIAATEQAIALDRERRSMVAVRSEEVRRELEALEAERLALASTDVDDGRRNLEIAGQAEAIRAEMERARAELDAAEREYSRVRSRVQELRDGADGDDRRAASFRADIEAAERRIADLDHELEQLVARRKATIVELLGSRRRIAEARAAVAEGEERLVRAREEADAAREQLLRVQEEVREYEAAGNQDLRELDHLEGRLDALRRVQAEHDGVAAGTRQVLIMGQALIEEFEPGSLGEPPELPGVIGLLSRQLRVPPGLEIAINAALEHRLHAIIVENEAVALEAIAILQRRRQGRAQFLPLDTVRHVYPLNLQKERGVVGVASKLVRCDQRVRALVDTLLGRVIVVEDIQVAMRMIRRSLGSVVTLDGVYIEPTGVIAGGATGADEGEFARQRELEELPARIEELRRRTEVAAERIAQARLAIEQVARRSHEAEANYELLRRALEGARHDLERERERRHRIRRDADALRSKRADIQRERAGRLQQIEQARLALQALESRAAERRAELATLEEELALATARREAALAAVSEVSSKLAAAEGERRTLLAMREQHERALERLDAQIQAKKLQARNLELEAGVIEERLERLARELETIRAEQARFAEDAAPDRDELHRLENHERAIQDEFAAAQEQLLSIDRRRLDLENELARAHERLESLRHEMEREGLGPAPSGEIVSLDELERMESAREPEAPRVQGGAAIDVEAARARIEELRRQIRRLGAINEEAPEDYHELKERHEFLTTQLADLTDAADQLRTAIAELNEEIRTRFTVTFETVNRAFGEYFQAFFGGGHASLALTDPEHPAESGIEIEAQPPGKRIKSLSLLSGGERSLTAVALLFALLTANPAPFCVLDEVDAALDEANVGRFTGALKKLSERTQFIVVTHNRRTIEVADAIYGVSMGRDGVSKVLSLRLSDLPQS</sequence>
<dbReference type="FunFam" id="3.40.50.300:FF:000901">
    <property type="entry name" value="Chromosome partition protein Smc"/>
    <property type="match status" value="1"/>
</dbReference>
<comment type="similarity">
    <text evidence="7">Belongs to the SMC family.</text>
</comment>
<protein>
    <recommendedName>
        <fullName evidence="7">Chromosome partition protein Smc</fullName>
    </recommendedName>
</protein>
<comment type="domain">
    <text evidence="7">Contains large globular domains required for ATP hydrolysis at each terminus and a third globular domain forming a flexible hinge near the middle of the molecule. These domains are separated by coiled-coil structures.</text>
</comment>
<dbReference type="InterPro" id="IPR010935">
    <property type="entry name" value="SMC_hinge"/>
</dbReference>
<feature type="coiled-coil region" evidence="7">
    <location>
        <begin position="248"/>
        <end position="478"/>
    </location>
</feature>
<feature type="domain" description="SMC hinge" evidence="8">
    <location>
        <begin position="536"/>
        <end position="650"/>
    </location>
</feature>
<keyword evidence="3 7" id="KW-0547">Nucleotide-binding</keyword>
<comment type="subunit">
    <text evidence="7">Homodimer.</text>
</comment>
<dbReference type="HAMAP" id="MF_01894">
    <property type="entry name" value="Smc_prok"/>
    <property type="match status" value="1"/>
</dbReference>
<comment type="subcellular location">
    <subcellularLocation>
        <location evidence="1 7">Cytoplasm</location>
    </subcellularLocation>
</comment>
<dbReference type="Proteomes" id="UP000223071">
    <property type="component" value="Unassembled WGS sequence"/>
</dbReference>
<dbReference type="NCBIfam" id="TIGR02168">
    <property type="entry name" value="SMC_prok_B"/>
    <property type="match status" value="1"/>
</dbReference>
<dbReference type="GO" id="GO:0005524">
    <property type="term" value="F:ATP binding"/>
    <property type="evidence" value="ECO:0007669"/>
    <property type="project" value="UniProtKB-UniRule"/>
</dbReference>
<dbReference type="GO" id="GO:0006260">
    <property type="term" value="P:DNA replication"/>
    <property type="evidence" value="ECO:0007669"/>
    <property type="project" value="UniProtKB-UniRule"/>
</dbReference>
<evidence type="ECO:0000256" key="3">
    <source>
        <dbReference type="ARBA" id="ARBA00022741"/>
    </source>
</evidence>
<comment type="caution">
    <text evidence="9">The sequence shown here is derived from an EMBL/GenBank/DDBJ whole genome shotgun (WGS) entry which is preliminary data.</text>
</comment>
<evidence type="ECO:0000259" key="8">
    <source>
        <dbReference type="SMART" id="SM00968"/>
    </source>
</evidence>
<keyword evidence="10" id="KW-1185">Reference proteome</keyword>
<dbReference type="GO" id="GO:0007062">
    <property type="term" value="P:sister chromatid cohesion"/>
    <property type="evidence" value="ECO:0007669"/>
    <property type="project" value="InterPro"/>
</dbReference>
<feature type="coiled-coil region" evidence="7">
    <location>
        <begin position="996"/>
        <end position="1058"/>
    </location>
</feature>
<dbReference type="CDD" id="cd03278">
    <property type="entry name" value="ABC_SMC_barmotin"/>
    <property type="match status" value="1"/>
</dbReference>
<evidence type="ECO:0000256" key="5">
    <source>
        <dbReference type="ARBA" id="ARBA00023054"/>
    </source>
</evidence>
<evidence type="ECO:0000256" key="1">
    <source>
        <dbReference type="ARBA" id="ARBA00004496"/>
    </source>
</evidence>
<dbReference type="AlphaFoldDB" id="A0A2A9HFG5"/>
<evidence type="ECO:0000313" key="9">
    <source>
        <dbReference type="EMBL" id="PFG74777.1"/>
    </source>
</evidence>
<evidence type="ECO:0000313" key="10">
    <source>
        <dbReference type="Proteomes" id="UP000223071"/>
    </source>
</evidence>
<dbReference type="Gene3D" id="1.20.1060.20">
    <property type="match status" value="1"/>
</dbReference>
<dbReference type="InterPro" id="IPR003395">
    <property type="entry name" value="RecF/RecN/SMC_N"/>
</dbReference>
<dbReference type="Pfam" id="PF06470">
    <property type="entry name" value="SMC_hinge"/>
    <property type="match status" value="1"/>
</dbReference>
<evidence type="ECO:0000256" key="2">
    <source>
        <dbReference type="ARBA" id="ARBA00022490"/>
    </source>
</evidence>
<dbReference type="SMART" id="SM00968">
    <property type="entry name" value="SMC_hinge"/>
    <property type="match status" value="1"/>
</dbReference>
<dbReference type="GO" id="GO:0005737">
    <property type="term" value="C:cytoplasm"/>
    <property type="evidence" value="ECO:0007669"/>
    <property type="project" value="UniProtKB-SubCell"/>
</dbReference>
<feature type="binding site" evidence="7">
    <location>
        <begin position="32"/>
        <end position="39"/>
    </location>
    <ligand>
        <name>ATP</name>
        <dbReference type="ChEBI" id="CHEBI:30616"/>
    </ligand>
</feature>
<dbReference type="InterPro" id="IPR027417">
    <property type="entry name" value="P-loop_NTPase"/>
</dbReference>
<dbReference type="SUPFAM" id="SSF75553">
    <property type="entry name" value="Smc hinge domain"/>
    <property type="match status" value="1"/>
</dbReference>
<dbReference type="InterPro" id="IPR011890">
    <property type="entry name" value="SMC_prok"/>
</dbReference>
<dbReference type="Pfam" id="PF02463">
    <property type="entry name" value="SMC_N"/>
    <property type="match status" value="1"/>
</dbReference>
<dbReference type="EMBL" id="PDJQ01000001">
    <property type="protein sequence ID" value="PFG74777.1"/>
    <property type="molecule type" value="Genomic_DNA"/>
</dbReference>
<dbReference type="InterPro" id="IPR024704">
    <property type="entry name" value="SMC"/>
</dbReference>
<feature type="coiled-coil region" evidence="7">
    <location>
        <begin position="696"/>
        <end position="958"/>
    </location>
</feature>
<proteinExistence type="inferred from homology"/>
<dbReference type="GO" id="GO:0007059">
    <property type="term" value="P:chromosome segregation"/>
    <property type="evidence" value="ECO:0007669"/>
    <property type="project" value="UniProtKB-UniRule"/>
</dbReference>
<accession>A0A2A9HFG5</accession>
<organism evidence="9 10">
    <name type="scientific">Tepidiforma thermophila (strain KCTC 52669 / CGMCC 1.13589 / G233)</name>
    <dbReference type="NCBI Taxonomy" id="2761530"/>
    <lineage>
        <taxon>Bacteria</taxon>
        <taxon>Bacillati</taxon>
        <taxon>Chloroflexota</taxon>
        <taxon>Tepidiformia</taxon>
        <taxon>Tepidiformales</taxon>
        <taxon>Tepidiformaceae</taxon>
        <taxon>Tepidiforma</taxon>
    </lineage>
</organism>